<evidence type="ECO:0000256" key="3">
    <source>
        <dbReference type="ARBA" id="ARBA00023082"/>
    </source>
</evidence>
<dbReference type="Pfam" id="PF20239">
    <property type="entry name" value="DUF6596"/>
    <property type="match status" value="1"/>
</dbReference>
<sequence length="394" mass="42915">MLAATVRVTRDLDLAEECVQEAYAAALTAWTRQGVPARPGGWLITAARNRALDASRRAATVRRYLPLLVSDDYADDIAERAVAAADPHICDDRLRLICTCCHPALAIEAQVALTLRLVCGLSTSEVAQAFLVPDSTMAARITRAKKKIAAARIPYRVPAPADLAERIDAVLAVMHLLYTTGHSAPYGGELVRRELTERAVDLVRMLRALAPDHAEVSGLLALMLLTESRRTARQDDNGTMVPLENQDRTRWDRELIDEGLALVRDSLRRPGKYALQAAVAALHAEAPDYAATDWRQIVGLYDELARLWPSPVVSLNRGVALGYADGPESALAALDQLTAQPQLAGYEYLPAARAHFLAELGRTCDARAAYDEAILLTGNDIERAFLVAKRNALG</sequence>
<dbReference type="InterPro" id="IPR013325">
    <property type="entry name" value="RNA_pol_sigma_r2"/>
</dbReference>
<dbReference type="Pfam" id="PF08281">
    <property type="entry name" value="Sigma70_r4_2"/>
    <property type="match status" value="1"/>
</dbReference>
<protein>
    <submittedName>
        <fullName evidence="8">RNA polymerase sigma factor</fullName>
    </submittedName>
</protein>
<comment type="caution">
    <text evidence="8">The sequence shown here is derived from an EMBL/GenBank/DDBJ whole genome shotgun (WGS) entry which is preliminary data.</text>
</comment>
<dbReference type="Gene3D" id="1.25.40.10">
    <property type="entry name" value="Tetratricopeptide repeat domain"/>
    <property type="match status" value="1"/>
</dbReference>
<accession>A0ABW6SLA4</accession>
<dbReference type="InterPro" id="IPR013249">
    <property type="entry name" value="RNA_pol_sigma70_r4_t2"/>
</dbReference>
<reference evidence="8 9" key="1">
    <citation type="submission" date="2024-10" db="EMBL/GenBank/DDBJ databases">
        <title>The Natural Products Discovery Center: Release of the First 8490 Sequenced Strains for Exploring Actinobacteria Biosynthetic Diversity.</title>
        <authorList>
            <person name="Kalkreuter E."/>
            <person name="Kautsar S.A."/>
            <person name="Yang D."/>
            <person name="Bader C.D."/>
            <person name="Teijaro C.N."/>
            <person name="Fluegel L."/>
            <person name="Davis C.M."/>
            <person name="Simpson J.R."/>
            <person name="Lauterbach L."/>
            <person name="Steele A.D."/>
            <person name="Gui C."/>
            <person name="Meng S."/>
            <person name="Li G."/>
            <person name="Viehrig K."/>
            <person name="Ye F."/>
            <person name="Su P."/>
            <person name="Kiefer A.F."/>
            <person name="Nichols A."/>
            <person name="Cepeda A.J."/>
            <person name="Yan W."/>
            <person name="Fan B."/>
            <person name="Jiang Y."/>
            <person name="Adhikari A."/>
            <person name="Zheng C.-J."/>
            <person name="Schuster L."/>
            <person name="Cowan T.M."/>
            <person name="Smanski M.J."/>
            <person name="Chevrette M.G."/>
            <person name="De Carvalho L.P.S."/>
            <person name="Shen B."/>
        </authorList>
    </citation>
    <scope>NUCLEOTIDE SEQUENCE [LARGE SCALE GENOMIC DNA]</scope>
    <source>
        <strain evidence="8 9">NPDC002173</strain>
    </source>
</reference>
<evidence type="ECO:0000256" key="1">
    <source>
        <dbReference type="ARBA" id="ARBA00010641"/>
    </source>
</evidence>
<dbReference type="SUPFAM" id="SSF88946">
    <property type="entry name" value="Sigma2 domain of RNA polymerase sigma factors"/>
    <property type="match status" value="1"/>
</dbReference>
<dbReference type="RefSeq" id="WP_387409870.1">
    <property type="nucleotide sequence ID" value="NZ_JBIASD010000004.1"/>
</dbReference>
<keyword evidence="3" id="KW-0731">Sigma factor</keyword>
<dbReference type="PANTHER" id="PTHR47756">
    <property type="entry name" value="BLL6612 PROTEIN-RELATED"/>
    <property type="match status" value="1"/>
</dbReference>
<keyword evidence="2" id="KW-0805">Transcription regulation</keyword>
<evidence type="ECO:0000259" key="5">
    <source>
        <dbReference type="Pfam" id="PF04542"/>
    </source>
</evidence>
<proteinExistence type="inferred from homology"/>
<dbReference type="SUPFAM" id="SSF88659">
    <property type="entry name" value="Sigma3 and sigma4 domains of RNA polymerase sigma factors"/>
    <property type="match status" value="1"/>
</dbReference>
<dbReference type="InterPro" id="IPR014284">
    <property type="entry name" value="RNA_pol_sigma-70_dom"/>
</dbReference>
<dbReference type="Pfam" id="PF04542">
    <property type="entry name" value="Sigma70_r2"/>
    <property type="match status" value="1"/>
</dbReference>
<comment type="similarity">
    <text evidence="1">Belongs to the sigma-70 factor family. ECF subfamily.</text>
</comment>
<keyword evidence="9" id="KW-1185">Reference proteome</keyword>
<evidence type="ECO:0000259" key="7">
    <source>
        <dbReference type="Pfam" id="PF20239"/>
    </source>
</evidence>
<evidence type="ECO:0000259" key="6">
    <source>
        <dbReference type="Pfam" id="PF08281"/>
    </source>
</evidence>
<dbReference type="PANTHER" id="PTHR47756:SF2">
    <property type="entry name" value="BLL6612 PROTEIN"/>
    <property type="match status" value="1"/>
</dbReference>
<dbReference type="Gene3D" id="1.10.10.10">
    <property type="entry name" value="Winged helix-like DNA-binding domain superfamily/Winged helix DNA-binding domain"/>
    <property type="match status" value="1"/>
</dbReference>
<dbReference type="InterPro" id="IPR007627">
    <property type="entry name" value="RNA_pol_sigma70_r2"/>
</dbReference>
<dbReference type="Proteomes" id="UP001602013">
    <property type="component" value="Unassembled WGS sequence"/>
</dbReference>
<dbReference type="Gene3D" id="1.10.1740.10">
    <property type="match status" value="1"/>
</dbReference>
<keyword evidence="4" id="KW-0804">Transcription</keyword>
<dbReference type="NCBIfam" id="TIGR02937">
    <property type="entry name" value="sigma70-ECF"/>
    <property type="match status" value="1"/>
</dbReference>
<feature type="domain" description="DUF6596" evidence="7">
    <location>
        <begin position="166"/>
        <end position="266"/>
    </location>
</feature>
<evidence type="ECO:0000256" key="4">
    <source>
        <dbReference type="ARBA" id="ARBA00023163"/>
    </source>
</evidence>
<dbReference type="InterPro" id="IPR046531">
    <property type="entry name" value="DUF6596"/>
</dbReference>
<evidence type="ECO:0000313" key="9">
    <source>
        <dbReference type="Proteomes" id="UP001602013"/>
    </source>
</evidence>
<dbReference type="EMBL" id="JBIASD010000004">
    <property type="protein sequence ID" value="MFF3665746.1"/>
    <property type="molecule type" value="Genomic_DNA"/>
</dbReference>
<evidence type="ECO:0000313" key="8">
    <source>
        <dbReference type="EMBL" id="MFF3665746.1"/>
    </source>
</evidence>
<organism evidence="8 9">
    <name type="scientific">Microtetraspora malaysiensis</name>
    <dbReference type="NCBI Taxonomy" id="161358"/>
    <lineage>
        <taxon>Bacteria</taxon>
        <taxon>Bacillati</taxon>
        <taxon>Actinomycetota</taxon>
        <taxon>Actinomycetes</taxon>
        <taxon>Streptosporangiales</taxon>
        <taxon>Streptosporangiaceae</taxon>
        <taxon>Microtetraspora</taxon>
    </lineage>
</organism>
<name>A0ABW6SLA4_9ACTN</name>
<dbReference type="InterPro" id="IPR011990">
    <property type="entry name" value="TPR-like_helical_dom_sf"/>
</dbReference>
<gene>
    <name evidence="8" type="ORF">ACFYXI_09130</name>
</gene>
<dbReference type="InterPro" id="IPR036388">
    <property type="entry name" value="WH-like_DNA-bd_sf"/>
</dbReference>
<dbReference type="InterPro" id="IPR013324">
    <property type="entry name" value="RNA_pol_sigma_r3/r4-like"/>
</dbReference>
<evidence type="ECO:0000256" key="2">
    <source>
        <dbReference type="ARBA" id="ARBA00023015"/>
    </source>
</evidence>
<feature type="domain" description="RNA polymerase sigma-70 region 2" evidence="5">
    <location>
        <begin position="7"/>
        <end position="59"/>
    </location>
</feature>
<feature type="domain" description="RNA polymerase sigma factor 70 region 4 type 2" evidence="6">
    <location>
        <begin position="100"/>
        <end position="148"/>
    </location>
</feature>